<reference evidence="2" key="2">
    <citation type="submission" date="2020-06" db="EMBL/GenBank/DDBJ databases">
        <authorList>
            <person name="Sheffer M."/>
        </authorList>
    </citation>
    <scope>NUCLEOTIDE SEQUENCE</scope>
</reference>
<name>A0A8T0FWC9_ARGBR</name>
<reference evidence="2" key="1">
    <citation type="journal article" date="2020" name="bioRxiv">
        <title>Chromosome-level reference genome of the European wasp spider Argiope bruennichi: a resource for studies on range expansion and evolutionary adaptation.</title>
        <authorList>
            <person name="Sheffer M.M."/>
            <person name="Hoppe A."/>
            <person name="Krehenwinkel H."/>
            <person name="Uhl G."/>
            <person name="Kuss A.W."/>
            <person name="Jensen L."/>
            <person name="Jensen C."/>
            <person name="Gillespie R.G."/>
            <person name="Hoff K.J."/>
            <person name="Prost S."/>
        </authorList>
    </citation>
    <scope>NUCLEOTIDE SEQUENCE</scope>
</reference>
<dbReference type="AlphaFoldDB" id="A0A8T0FWC9"/>
<feature type="region of interest" description="Disordered" evidence="1">
    <location>
        <begin position="202"/>
        <end position="226"/>
    </location>
</feature>
<sequence length="373" mass="40171">MFITSVHSSSIKKSKSESDSDNSDLMQEFDENDTSGIVAPHKNEKIFYVDIFHRKKETQIKMKFATGCCVLPSSWKVIIDLTVTDILDNIRILITLMRTDSGKIPIEGIVIIWFMNTIGKICPVAYKVNKHLPYKVKPSEYNQFMDISKSVHESIFEDDHFKCLLKEDDNAENSVFLPQDTLILKVQLFVRGCCDCVKNSREKSAHTGEENTRNVPSGGEFPSNITSEFEGSIKMLSGSEGSIKMLSGSEGSIKMLSGSEGSINMPSGGEGSIHMPSGGEGSIHMPSGGEGSIHMPSGGEGSIHMPSGGEGSIHMPSGGEGSIHMPSGGEGSIKMLSGSEGSIKMPSGGDGSSKRSSGGDGSSKMYFYSRSKL</sequence>
<keyword evidence="3" id="KW-1185">Reference proteome</keyword>
<gene>
    <name evidence="2" type="ORF">HNY73_003267</name>
</gene>
<feature type="region of interest" description="Disordered" evidence="1">
    <location>
        <begin position="257"/>
        <end position="373"/>
    </location>
</feature>
<protein>
    <submittedName>
        <fullName evidence="2">Involucrin like protein</fullName>
    </submittedName>
</protein>
<dbReference type="EMBL" id="JABXBU010000002">
    <property type="protein sequence ID" value="KAF8795417.1"/>
    <property type="molecule type" value="Genomic_DNA"/>
</dbReference>
<evidence type="ECO:0000256" key="1">
    <source>
        <dbReference type="SAM" id="MobiDB-lite"/>
    </source>
</evidence>
<evidence type="ECO:0000313" key="3">
    <source>
        <dbReference type="Proteomes" id="UP000807504"/>
    </source>
</evidence>
<feature type="compositionally biased region" description="Low complexity" evidence="1">
    <location>
        <begin position="1"/>
        <end position="11"/>
    </location>
</feature>
<evidence type="ECO:0000313" key="2">
    <source>
        <dbReference type="EMBL" id="KAF8795417.1"/>
    </source>
</evidence>
<feature type="region of interest" description="Disordered" evidence="1">
    <location>
        <begin position="1"/>
        <end position="26"/>
    </location>
</feature>
<dbReference type="Proteomes" id="UP000807504">
    <property type="component" value="Unassembled WGS sequence"/>
</dbReference>
<accession>A0A8T0FWC9</accession>
<organism evidence="2 3">
    <name type="scientific">Argiope bruennichi</name>
    <name type="common">Wasp spider</name>
    <name type="synonym">Aranea bruennichi</name>
    <dbReference type="NCBI Taxonomy" id="94029"/>
    <lineage>
        <taxon>Eukaryota</taxon>
        <taxon>Metazoa</taxon>
        <taxon>Ecdysozoa</taxon>
        <taxon>Arthropoda</taxon>
        <taxon>Chelicerata</taxon>
        <taxon>Arachnida</taxon>
        <taxon>Araneae</taxon>
        <taxon>Araneomorphae</taxon>
        <taxon>Entelegynae</taxon>
        <taxon>Araneoidea</taxon>
        <taxon>Araneidae</taxon>
        <taxon>Argiope</taxon>
    </lineage>
</organism>
<proteinExistence type="predicted"/>
<comment type="caution">
    <text evidence="2">The sequence shown here is derived from an EMBL/GenBank/DDBJ whole genome shotgun (WGS) entry which is preliminary data.</text>
</comment>
<feature type="compositionally biased region" description="Basic and acidic residues" evidence="1">
    <location>
        <begin position="202"/>
        <end position="212"/>
    </location>
</feature>